<comment type="caution">
    <text evidence="1">The sequence shown here is derived from an EMBL/GenBank/DDBJ whole genome shotgun (WGS) entry which is preliminary data.</text>
</comment>
<sequence length="225" mass="23121">MRPATLFTFAASAASIAHASPLSLNLNIGALLGISNTGDLTSLVSFLDSAVKNLTGQLQPYQNSLADLTLTIGGSGDVDADPSAYFEAALDLTTLSNYVLHNSIRLQSQICAISDRSLNTANTAVNTRIAASITLMTASINSLKATVNAFVAAVRSDSATLSNQEKAAIQGAIAAVVDSADVALVPFVQYYNSLGSAGKTTVKASLTALQQAIVDLKVAASLTLN</sequence>
<organism evidence="1 2">
    <name type="scientific">Coniosporium uncinatum</name>
    <dbReference type="NCBI Taxonomy" id="93489"/>
    <lineage>
        <taxon>Eukaryota</taxon>
        <taxon>Fungi</taxon>
        <taxon>Dikarya</taxon>
        <taxon>Ascomycota</taxon>
        <taxon>Pezizomycotina</taxon>
        <taxon>Dothideomycetes</taxon>
        <taxon>Dothideomycetes incertae sedis</taxon>
        <taxon>Coniosporium</taxon>
    </lineage>
</organism>
<reference evidence="1" key="1">
    <citation type="submission" date="2024-09" db="EMBL/GenBank/DDBJ databases">
        <title>Black Yeasts Isolated from many extreme environments.</title>
        <authorList>
            <person name="Coleine C."/>
            <person name="Stajich J.E."/>
            <person name="Selbmann L."/>
        </authorList>
    </citation>
    <scope>NUCLEOTIDE SEQUENCE</scope>
    <source>
        <strain evidence="1">CCFEE 5737</strain>
    </source>
</reference>
<gene>
    <name evidence="1" type="ORF">LTS18_011290</name>
</gene>
<proteinExistence type="predicted"/>
<evidence type="ECO:0000313" key="1">
    <source>
        <dbReference type="EMBL" id="KAK3065080.1"/>
    </source>
</evidence>
<accession>A0ACC3DCE1</accession>
<dbReference type="EMBL" id="JAWDJW010006366">
    <property type="protein sequence ID" value="KAK3065080.1"/>
    <property type="molecule type" value="Genomic_DNA"/>
</dbReference>
<name>A0ACC3DCE1_9PEZI</name>
<protein>
    <submittedName>
        <fullName evidence="1">Uncharacterized protein</fullName>
    </submittedName>
</protein>
<evidence type="ECO:0000313" key="2">
    <source>
        <dbReference type="Proteomes" id="UP001186974"/>
    </source>
</evidence>
<dbReference type="Proteomes" id="UP001186974">
    <property type="component" value="Unassembled WGS sequence"/>
</dbReference>
<keyword evidence="2" id="KW-1185">Reference proteome</keyword>